<gene>
    <name evidence="4" type="ORF">Pmani_022629</name>
</gene>
<dbReference type="Proteomes" id="UP001292094">
    <property type="component" value="Unassembled WGS sequence"/>
</dbReference>
<evidence type="ECO:0000256" key="2">
    <source>
        <dbReference type="SAM" id="MobiDB-lite"/>
    </source>
</evidence>
<evidence type="ECO:0000256" key="1">
    <source>
        <dbReference type="ARBA" id="ARBA00023157"/>
    </source>
</evidence>
<dbReference type="CDD" id="cd00087">
    <property type="entry name" value="FReD"/>
    <property type="match status" value="1"/>
</dbReference>
<comment type="caution">
    <text evidence="4">The sequence shown here is derived from an EMBL/GenBank/DDBJ whole genome shotgun (WGS) entry which is preliminary data.</text>
</comment>
<proteinExistence type="predicted"/>
<dbReference type="AlphaFoldDB" id="A0AAE1PCD2"/>
<feature type="region of interest" description="Disordered" evidence="2">
    <location>
        <begin position="1"/>
        <end position="56"/>
    </location>
</feature>
<name>A0AAE1PCD2_9EUCA</name>
<dbReference type="Gene3D" id="3.90.215.10">
    <property type="entry name" value="Gamma Fibrinogen, chain A, domain 1"/>
    <property type="match status" value="1"/>
</dbReference>
<dbReference type="SMART" id="SM00186">
    <property type="entry name" value="FBG"/>
    <property type="match status" value="1"/>
</dbReference>
<dbReference type="InterPro" id="IPR002181">
    <property type="entry name" value="Fibrinogen_a/b/g_C_dom"/>
</dbReference>
<dbReference type="SUPFAM" id="SSF56496">
    <property type="entry name" value="Fibrinogen C-terminal domain-like"/>
    <property type="match status" value="1"/>
</dbReference>
<feature type="domain" description="Fibrinogen C-terminal" evidence="3">
    <location>
        <begin position="213"/>
        <end position="441"/>
    </location>
</feature>
<dbReference type="InterPro" id="IPR050373">
    <property type="entry name" value="Fibrinogen_C-term_domain"/>
</dbReference>
<dbReference type="PROSITE" id="PS51406">
    <property type="entry name" value="FIBRINOGEN_C_2"/>
    <property type="match status" value="1"/>
</dbReference>
<sequence length="443" mass="49651">MVGEVEGKVGGEVEGKVGGEVEGKVGGEVEGKVGERVEEKGRGNGGDEGKREGRVVERCESRTLDAGRSDAELFSHPIHGISLPIVSSDHETGFMIGLNDLQPGLMDKGNSEAHRPEAATPTTTTPPPAPEYNNIFPMEEGETVERALGESEVIPDEPVPPEPAEPEDEFDEDIFSTEQDTTVIMRRMYDSLTKRLNMLRSRVTSVEQTARDVLARLTVLDCADLQAQGKPSGVYKFHMDHNGKRPVTVVCDMDTDGGGWTVIQRRQPHPRTVDFNRGWHDYKMGFGNASSDYWIGLENIYIWTNTRHYELRIELTDFDGESAYALYDKFYLDNESRGYRLHVSGYSGTAGDSMTNEDQADNYTADGMMFTTHDVDHDTSHEINCAKYWKIGGWWFNRCSWANLNGPYKQPGDGDGIGINWHMWRNKEYLRSSAIMIRPARNP</sequence>
<organism evidence="4 5">
    <name type="scientific">Petrolisthes manimaculis</name>
    <dbReference type="NCBI Taxonomy" id="1843537"/>
    <lineage>
        <taxon>Eukaryota</taxon>
        <taxon>Metazoa</taxon>
        <taxon>Ecdysozoa</taxon>
        <taxon>Arthropoda</taxon>
        <taxon>Crustacea</taxon>
        <taxon>Multicrustacea</taxon>
        <taxon>Malacostraca</taxon>
        <taxon>Eumalacostraca</taxon>
        <taxon>Eucarida</taxon>
        <taxon>Decapoda</taxon>
        <taxon>Pleocyemata</taxon>
        <taxon>Anomura</taxon>
        <taxon>Galatheoidea</taxon>
        <taxon>Porcellanidae</taxon>
        <taxon>Petrolisthes</taxon>
    </lineage>
</organism>
<reference evidence="4" key="1">
    <citation type="submission" date="2023-11" db="EMBL/GenBank/DDBJ databases">
        <title>Genome assemblies of two species of porcelain crab, Petrolisthes cinctipes and Petrolisthes manimaculis (Anomura: Porcellanidae).</title>
        <authorList>
            <person name="Angst P."/>
        </authorList>
    </citation>
    <scope>NUCLEOTIDE SEQUENCE</scope>
    <source>
        <strain evidence="4">PB745_02</strain>
        <tissue evidence="4">Gill</tissue>
    </source>
</reference>
<keyword evidence="5" id="KW-1185">Reference proteome</keyword>
<evidence type="ECO:0000313" key="4">
    <source>
        <dbReference type="EMBL" id="KAK4305468.1"/>
    </source>
</evidence>
<dbReference type="PROSITE" id="PS00514">
    <property type="entry name" value="FIBRINOGEN_C_1"/>
    <property type="match status" value="1"/>
</dbReference>
<dbReference type="NCBIfam" id="NF040941">
    <property type="entry name" value="GGGWT_bact"/>
    <property type="match status" value="1"/>
</dbReference>
<evidence type="ECO:0000259" key="3">
    <source>
        <dbReference type="PROSITE" id="PS51406"/>
    </source>
</evidence>
<accession>A0AAE1PCD2</accession>
<feature type="region of interest" description="Disordered" evidence="2">
    <location>
        <begin position="105"/>
        <end position="130"/>
    </location>
</feature>
<keyword evidence="1" id="KW-1015">Disulfide bond</keyword>
<dbReference type="Gene3D" id="4.10.530.10">
    <property type="entry name" value="Gamma-fibrinogen Carboxyl Terminal Fragment, domain 2"/>
    <property type="match status" value="1"/>
</dbReference>
<dbReference type="InterPro" id="IPR014716">
    <property type="entry name" value="Fibrinogen_a/b/g_C_1"/>
</dbReference>
<dbReference type="PANTHER" id="PTHR19143">
    <property type="entry name" value="FIBRINOGEN/TENASCIN/ANGIOPOEITIN"/>
    <property type="match status" value="1"/>
</dbReference>
<dbReference type="EMBL" id="JAWZYT010002269">
    <property type="protein sequence ID" value="KAK4305468.1"/>
    <property type="molecule type" value="Genomic_DNA"/>
</dbReference>
<dbReference type="InterPro" id="IPR020837">
    <property type="entry name" value="Fibrinogen_CS"/>
</dbReference>
<protein>
    <recommendedName>
        <fullName evidence="3">Fibrinogen C-terminal domain-containing protein</fullName>
    </recommendedName>
</protein>
<dbReference type="InterPro" id="IPR036056">
    <property type="entry name" value="Fibrinogen-like_C"/>
</dbReference>
<evidence type="ECO:0000313" key="5">
    <source>
        <dbReference type="Proteomes" id="UP001292094"/>
    </source>
</evidence>
<dbReference type="GO" id="GO:0005615">
    <property type="term" value="C:extracellular space"/>
    <property type="evidence" value="ECO:0007669"/>
    <property type="project" value="TreeGrafter"/>
</dbReference>
<dbReference type="Pfam" id="PF00147">
    <property type="entry name" value="Fibrinogen_C"/>
    <property type="match status" value="1"/>
</dbReference>